<dbReference type="RefSeq" id="WP_188626586.1">
    <property type="nucleotide sequence ID" value="NZ_BMIL01000005.1"/>
</dbReference>
<name>A0A916XD92_9SPHI</name>
<gene>
    <name evidence="2" type="ORF">GCM10011387_18380</name>
</gene>
<protein>
    <recommendedName>
        <fullName evidence="1">Glycosyltransferase 2-like domain-containing protein</fullName>
    </recommendedName>
</protein>
<dbReference type="Proteomes" id="UP000651668">
    <property type="component" value="Unassembled WGS sequence"/>
</dbReference>
<organism evidence="2 3">
    <name type="scientific">Pedobacter quisquiliarum</name>
    <dbReference type="NCBI Taxonomy" id="1834438"/>
    <lineage>
        <taxon>Bacteria</taxon>
        <taxon>Pseudomonadati</taxon>
        <taxon>Bacteroidota</taxon>
        <taxon>Sphingobacteriia</taxon>
        <taxon>Sphingobacteriales</taxon>
        <taxon>Sphingobacteriaceae</taxon>
        <taxon>Pedobacter</taxon>
    </lineage>
</organism>
<dbReference type="PANTHER" id="PTHR43685:SF2">
    <property type="entry name" value="GLYCOSYLTRANSFERASE 2-LIKE DOMAIN-CONTAINING PROTEIN"/>
    <property type="match status" value="1"/>
</dbReference>
<evidence type="ECO:0000259" key="1">
    <source>
        <dbReference type="Pfam" id="PF00535"/>
    </source>
</evidence>
<dbReference type="SUPFAM" id="SSF53448">
    <property type="entry name" value="Nucleotide-diphospho-sugar transferases"/>
    <property type="match status" value="1"/>
</dbReference>
<sequence>MAEPLGRDEINNRGQHMSTPVISIIVPAYNYARYLRAALNSVSEQSFTNWECIIVDDGSTDDTEVVVGDFISKHPDQQFRYVYIPNSGTSVAKNTGIDFARGKYIQFLDADDLLSPEKLAIQFAIMESRDCALVFSSARFFNDGQEAQEFTNHYPEGFLAEATLENGTLLAALIKNNVVTISSPLVHKDLLVAAGNFQLELNNNEDWLLWFRIALLKPIFIFDGNDRSYAKIRIHPNSAMKVHLNMYLGEVVVRKAMDAALHKLNTLADRHTLLRLNKDMLALHRVRSLEWSKGWAYILREFIKHPSHRAELLGHGLFKSAARMVRYFKPGNGT</sequence>
<dbReference type="InterPro" id="IPR029044">
    <property type="entry name" value="Nucleotide-diphossugar_trans"/>
</dbReference>
<evidence type="ECO:0000313" key="3">
    <source>
        <dbReference type="Proteomes" id="UP000651668"/>
    </source>
</evidence>
<comment type="caution">
    <text evidence="2">The sequence shown here is derived from an EMBL/GenBank/DDBJ whole genome shotgun (WGS) entry which is preliminary data.</text>
</comment>
<dbReference type="EMBL" id="BMIL01000005">
    <property type="protein sequence ID" value="GGC65073.1"/>
    <property type="molecule type" value="Genomic_DNA"/>
</dbReference>
<dbReference type="CDD" id="cd00761">
    <property type="entry name" value="Glyco_tranf_GTA_type"/>
    <property type="match status" value="1"/>
</dbReference>
<dbReference type="PANTHER" id="PTHR43685">
    <property type="entry name" value="GLYCOSYLTRANSFERASE"/>
    <property type="match status" value="1"/>
</dbReference>
<dbReference type="InterPro" id="IPR050834">
    <property type="entry name" value="Glycosyltransf_2"/>
</dbReference>
<accession>A0A916XD92</accession>
<dbReference type="Pfam" id="PF00535">
    <property type="entry name" value="Glycos_transf_2"/>
    <property type="match status" value="1"/>
</dbReference>
<proteinExistence type="predicted"/>
<keyword evidence="3" id="KW-1185">Reference proteome</keyword>
<dbReference type="AlphaFoldDB" id="A0A916XD92"/>
<reference evidence="2" key="1">
    <citation type="journal article" date="2014" name="Int. J. Syst. Evol. Microbiol.">
        <title>Complete genome sequence of Corynebacterium casei LMG S-19264T (=DSM 44701T), isolated from a smear-ripened cheese.</title>
        <authorList>
            <consortium name="US DOE Joint Genome Institute (JGI-PGF)"/>
            <person name="Walter F."/>
            <person name="Albersmeier A."/>
            <person name="Kalinowski J."/>
            <person name="Ruckert C."/>
        </authorList>
    </citation>
    <scope>NUCLEOTIDE SEQUENCE</scope>
    <source>
        <strain evidence="2">CGMCC 1.15343</strain>
    </source>
</reference>
<dbReference type="InterPro" id="IPR001173">
    <property type="entry name" value="Glyco_trans_2-like"/>
</dbReference>
<dbReference type="Gene3D" id="3.90.550.10">
    <property type="entry name" value="Spore Coat Polysaccharide Biosynthesis Protein SpsA, Chain A"/>
    <property type="match status" value="1"/>
</dbReference>
<feature type="domain" description="Glycosyltransferase 2-like" evidence="1">
    <location>
        <begin position="23"/>
        <end position="150"/>
    </location>
</feature>
<reference evidence="2" key="2">
    <citation type="submission" date="2020-09" db="EMBL/GenBank/DDBJ databases">
        <authorList>
            <person name="Sun Q."/>
            <person name="Zhou Y."/>
        </authorList>
    </citation>
    <scope>NUCLEOTIDE SEQUENCE</scope>
    <source>
        <strain evidence="2">CGMCC 1.15343</strain>
    </source>
</reference>
<evidence type="ECO:0000313" key="2">
    <source>
        <dbReference type="EMBL" id="GGC65073.1"/>
    </source>
</evidence>